<dbReference type="RefSeq" id="WP_344516781.1">
    <property type="nucleotide sequence ID" value="NZ_BAAATU010000043.1"/>
</dbReference>
<name>A0ABW1GUT6_9ACTN</name>
<dbReference type="Proteomes" id="UP001596200">
    <property type="component" value="Unassembled WGS sequence"/>
</dbReference>
<keyword evidence="1" id="KW-0812">Transmembrane</keyword>
<reference evidence="3" key="1">
    <citation type="journal article" date="2019" name="Int. J. Syst. Evol. Microbiol.">
        <title>The Global Catalogue of Microorganisms (GCM) 10K type strain sequencing project: providing services to taxonomists for standard genome sequencing and annotation.</title>
        <authorList>
            <consortium name="The Broad Institute Genomics Platform"/>
            <consortium name="The Broad Institute Genome Sequencing Center for Infectious Disease"/>
            <person name="Wu L."/>
            <person name="Ma J."/>
        </authorList>
    </citation>
    <scope>NUCLEOTIDE SEQUENCE [LARGE SCALE GENOMIC DNA]</scope>
    <source>
        <strain evidence="3">JCM 4147</strain>
    </source>
</reference>
<dbReference type="InterPro" id="IPR021214">
    <property type="entry name" value="DUF2568"/>
</dbReference>
<evidence type="ECO:0000256" key="1">
    <source>
        <dbReference type="SAM" id="Phobius"/>
    </source>
</evidence>
<dbReference type="EMBL" id="JBHSPU010000042">
    <property type="protein sequence ID" value="MFC5918624.1"/>
    <property type="molecule type" value="Genomic_DNA"/>
</dbReference>
<accession>A0ABW1GUT6</accession>
<keyword evidence="3" id="KW-1185">Reference proteome</keyword>
<feature type="transmembrane region" description="Helical" evidence="1">
    <location>
        <begin position="14"/>
        <end position="35"/>
    </location>
</feature>
<feature type="transmembrane region" description="Helical" evidence="1">
    <location>
        <begin position="108"/>
        <end position="128"/>
    </location>
</feature>
<proteinExistence type="predicted"/>
<sequence length="130" mass="14483">MSTTTNLALAYNPVFLGIRFLLELFVLYCFGLWGWRRAPGPLRYVAVVAIPVVVAIVWGDFATPGDEARSGETTLDTPGPLRLLLEVAVFGGGAAALWHAGMQKAARWFLIILVLYHVAAYERIWWLLQH</sequence>
<dbReference type="Pfam" id="PF10823">
    <property type="entry name" value="DUF2568"/>
    <property type="match status" value="1"/>
</dbReference>
<protein>
    <submittedName>
        <fullName evidence="2">YrdB family protein</fullName>
    </submittedName>
</protein>
<feature type="transmembrane region" description="Helical" evidence="1">
    <location>
        <begin position="81"/>
        <end position="101"/>
    </location>
</feature>
<comment type="caution">
    <text evidence="2">The sequence shown here is derived from an EMBL/GenBank/DDBJ whole genome shotgun (WGS) entry which is preliminary data.</text>
</comment>
<feature type="transmembrane region" description="Helical" evidence="1">
    <location>
        <begin position="42"/>
        <end position="61"/>
    </location>
</feature>
<gene>
    <name evidence="2" type="ORF">ACFP1B_35115</name>
</gene>
<keyword evidence="1" id="KW-1133">Transmembrane helix</keyword>
<organism evidence="2 3">
    <name type="scientific">Streptomyces pulveraceus</name>
    <dbReference type="NCBI Taxonomy" id="68258"/>
    <lineage>
        <taxon>Bacteria</taxon>
        <taxon>Bacillati</taxon>
        <taxon>Actinomycetota</taxon>
        <taxon>Actinomycetes</taxon>
        <taxon>Kitasatosporales</taxon>
        <taxon>Streptomycetaceae</taxon>
        <taxon>Streptomyces</taxon>
    </lineage>
</organism>
<keyword evidence="1" id="KW-0472">Membrane</keyword>
<evidence type="ECO:0000313" key="3">
    <source>
        <dbReference type="Proteomes" id="UP001596200"/>
    </source>
</evidence>
<evidence type="ECO:0000313" key="2">
    <source>
        <dbReference type="EMBL" id="MFC5918624.1"/>
    </source>
</evidence>